<feature type="chain" id="PRO_5042031811" evidence="1">
    <location>
        <begin position="19"/>
        <end position="579"/>
    </location>
</feature>
<proteinExistence type="predicted"/>
<organism evidence="2 3">
    <name type="scientific">Podospora didyma</name>
    <dbReference type="NCBI Taxonomy" id="330526"/>
    <lineage>
        <taxon>Eukaryota</taxon>
        <taxon>Fungi</taxon>
        <taxon>Dikarya</taxon>
        <taxon>Ascomycota</taxon>
        <taxon>Pezizomycotina</taxon>
        <taxon>Sordariomycetes</taxon>
        <taxon>Sordariomycetidae</taxon>
        <taxon>Sordariales</taxon>
        <taxon>Podosporaceae</taxon>
        <taxon>Podospora</taxon>
    </lineage>
</organism>
<dbReference type="GO" id="GO:0005576">
    <property type="term" value="C:extracellular region"/>
    <property type="evidence" value="ECO:0007669"/>
    <property type="project" value="UniProtKB-SubCell"/>
</dbReference>
<feature type="signal peptide" evidence="1">
    <location>
        <begin position="1"/>
        <end position="18"/>
    </location>
</feature>
<dbReference type="AlphaFoldDB" id="A0AAE0NTN8"/>
<evidence type="ECO:0000313" key="2">
    <source>
        <dbReference type="EMBL" id="KAK3387425.1"/>
    </source>
</evidence>
<reference evidence="2" key="1">
    <citation type="journal article" date="2023" name="Mol. Phylogenet. Evol.">
        <title>Genome-scale phylogeny and comparative genomics of the fungal order Sordariales.</title>
        <authorList>
            <person name="Hensen N."/>
            <person name="Bonometti L."/>
            <person name="Westerberg I."/>
            <person name="Brannstrom I.O."/>
            <person name="Guillou S."/>
            <person name="Cros-Aarteil S."/>
            <person name="Calhoun S."/>
            <person name="Haridas S."/>
            <person name="Kuo A."/>
            <person name="Mondo S."/>
            <person name="Pangilinan J."/>
            <person name="Riley R."/>
            <person name="LaButti K."/>
            <person name="Andreopoulos B."/>
            <person name="Lipzen A."/>
            <person name="Chen C."/>
            <person name="Yan M."/>
            <person name="Daum C."/>
            <person name="Ng V."/>
            <person name="Clum A."/>
            <person name="Steindorff A."/>
            <person name="Ohm R.A."/>
            <person name="Martin F."/>
            <person name="Silar P."/>
            <person name="Natvig D.O."/>
            <person name="Lalanne C."/>
            <person name="Gautier V."/>
            <person name="Ament-Velasquez S.L."/>
            <person name="Kruys A."/>
            <person name="Hutchinson M.I."/>
            <person name="Powell A.J."/>
            <person name="Barry K."/>
            <person name="Miller A.N."/>
            <person name="Grigoriev I.V."/>
            <person name="Debuchy R."/>
            <person name="Gladieux P."/>
            <person name="Hiltunen Thoren M."/>
            <person name="Johannesson H."/>
        </authorList>
    </citation>
    <scope>NUCLEOTIDE SEQUENCE</scope>
    <source>
        <strain evidence="2">CBS 232.78</strain>
    </source>
</reference>
<keyword evidence="3" id="KW-1185">Reference proteome</keyword>
<comment type="caution">
    <text evidence="2">The sequence shown here is derived from an EMBL/GenBank/DDBJ whole genome shotgun (WGS) entry which is preliminary data.</text>
</comment>
<dbReference type="EMBL" id="JAULSW010000003">
    <property type="protein sequence ID" value="KAK3387425.1"/>
    <property type="molecule type" value="Genomic_DNA"/>
</dbReference>
<sequence length="579" mass="61813">MSSFLSWIVLTLAPLALCQLGTAPVPTSAANGTTHPDVPPPPFSRSCTVNSLSSPHLRLSAVRYEPSHVEFVVYNPMNNLTTHCSAKYESLESMTIITGDCPNNAPERGGVATSTSFRFDKTSDGGTGRLEVNQTWTCDDDSAFNLDKRPYVGHGNVTVPATTQQQQEQHIWLTLSSPVKLKPATATPPLGHDTAGCAANSTAPSWIISDFDWRTGSWIGPSNPLSGGWVLSAFVLRMNITNPATNTTVSCTAFCPTGTINGNDPDYLLDPVFARYTIDWCTCGGLPPSDTNASYLTTTSIRLDGNRRRLAVAQTWYCDPSDTAGTSNPIQFSASGEVVLPAPLQCVPRPTTEPGFNIGSRPFIIPGPAPLSGGRTCGLPVSNFSVPGALTSQYTLQAPDALLLPKPVKQSCTVDSFGLLRNATGNIVFAVQYFAVGYLDDDEHRGTSWRNGSSVTLDVMARGLGGKIECKWSDRVADDVDGEDAVMRCSRWDGISLTGTGKGSDVPEMRYDLRKNVVKAAFKATGLAQLPPLDCTPPGSGISSPSWRDCHNVWQMPLNPAGVATFSLLEVTWGSVGGS</sequence>
<evidence type="ECO:0000313" key="3">
    <source>
        <dbReference type="Proteomes" id="UP001285441"/>
    </source>
</evidence>
<accession>A0AAE0NTN8</accession>
<keyword evidence="1" id="KW-0732">Signal</keyword>
<evidence type="ECO:0000256" key="1">
    <source>
        <dbReference type="SAM" id="SignalP"/>
    </source>
</evidence>
<protein>
    <submittedName>
        <fullName evidence="2">Uncharacterized protein</fullName>
    </submittedName>
</protein>
<name>A0AAE0NTN8_9PEZI</name>
<dbReference type="Proteomes" id="UP001285441">
    <property type="component" value="Unassembled WGS sequence"/>
</dbReference>
<gene>
    <name evidence="2" type="ORF">B0H63DRAFT_448271</name>
</gene>
<reference evidence="2" key="2">
    <citation type="submission" date="2023-06" db="EMBL/GenBank/DDBJ databases">
        <authorList>
            <consortium name="Lawrence Berkeley National Laboratory"/>
            <person name="Haridas S."/>
            <person name="Hensen N."/>
            <person name="Bonometti L."/>
            <person name="Westerberg I."/>
            <person name="Brannstrom I.O."/>
            <person name="Guillou S."/>
            <person name="Cros-Aarteil S."/>
            <person name="Calhoun S."/>
            <person name="Kuo A."/>
            <person name="Mondo S."/>
            <person name="Pangilinan J."/>
            <person name="Riley R."/>
            <person name="LaButti K."/>
            <person name="Andreopoulos B."/>
            <person name="Lipzen A."/>
            <person name="Chen C."/>
            <person name="Yanf M."/>
            <person name="Daum C."/>
            <person name="Ng V."/>
            <person name="Clum A."/>
            <person name="Steindorff A."/>
            <person name="Ohm R."/>
            <person name="Martin F."/>
            <person name="Silar P."/>
            <person name="Natvig D."/>
            <person name="Lalanne C."/>
            <person name="Gautier V."/>
            <person name="Ament-velasquez S.L."/>
            <person name="Kruys A."/>
            <person name="Hutchinson M.I."/>
            <person name="Powell A.J."/>
            <person name="Barry K."/>
            <person name="Miller A.N."/>
            <person name="Grigoriev I.V."/>
            <person name="Debuchy R."/>
            <person name="Gladieux P."/>
            <person name="Thoren M.H."/>
            <person name="Johannesson H."/>
        </authorList>
    </citation>
    <scope>NUCLEOTIDE SEQUENCE</scope>
    <source>
        <strain evidence="2">CBS 232.78</strain>
    </source>
</reference>